<keyword evidence="4" id="KW-0808">Transferase</keyword>
<evidence type="ECO:0000256" key="3">
    <source>
        <dbReference type="ARBA" id="ARBA00022490"/>
    </source>
</evidence>
<accession>A0AAJ7C3I7</accession>
<proteinExistence type="inferred from homology"/>
<evidence type="ECO:0000256" key="1">
    <source>
        <dbReference type="ARBA" id="ARBA00004496"/>
    </source>
</evidence>
<dbReference type="Pfam" id="PF01636">
    <property type="entry name" value="APH"/>
    <property type="match status" value="1"/>
</dbReference>
<dbReference type="GeneID" id="107270514"/>
<protein>
    <recommendedName>
        <fullName evidence="9">Hydroxylysine kinase</fullName>
        <ecNumber evidence="8">2.7.1.81</ecNumber>
    </recommendedName>
</protein>
<evidence type="ECO:0000256" key="8">
    <source>
        <dbReference type="ARBA" id="ARBA00038873"/>
    </source>
</evidence>
<comment type="similarity">
    <text evidence="2">Belongs to the aminoglycoside phosphotransferase family.</text>
</comment>
<feature type="domain" description="Aminoglycoside phosphotransferase" evidence="10">
    <location>
        <begin position="69"/>
        <end position="286"/>
    </location>
</feature>
<reference evidence="12" key="1">
    <citation type="submission" date="2025-08" db="UniProtKB">
        <authorList>
            <consortium name="RefSeq"/>
        </authorList>
    </citation>
    <scope>IDENTIFICATION</scope>
</reference>
<keyword evidence="3" id="KW-0963">Cytoplasm</keyword>
<dbReference type="Gene3D" id="3.90.1200.10">
    <property type="match status" value="1"/>
</dbReference>
<dbReference type="GO" id="GO:0005737">
    <property type="term" value="C:cytoplasm"/>
    <property type="evidence" value="ECO:0007669"/>
    <property type="project" value="UniProtKB-SubCell"/>
</dbReference>
<comment type="subcellular location">
    <subcellularLocation>
        <location evidence="1">Cytoplasm</location>
    </subcellularLocation>
</comment>
<comment type="function">
    <text evidence="7">Catalyzes the GTP-dependent phosphorylation of 5-hydroxy-L-lysine.</text>
</comment>
<comment type="catalytic activity">
    <reaction evidence="6">
        <text>(5R)-5-hydroxy-L-lysine + GTP = (5R)-5-phosphooxy-L-lysine + GDP + H(+)</text>
        <dbReference type="Rhea" id="RHEA:19049"/>
        <dbReference type="ChEBI" id="CHEBI:15378"/>
        <dbReference type="ChEBI" id="CHEBI:37565"/>
        <dbReference type="ChEBI" id="CHEBI:57882"/>
        <dbReference type="ChEBI" id="CHEBI:58189"/>
        <dbReference type="ChEBI" id="CHEBI:58357"/>
        <dbReference type="EC" id="2.7.1.81"/>
    </reaction>
</comment>
<evidence type="ECO:0000256" key="4">
    <source>
        <dbReference type="ARBA" id="ARBA00022679"/>
    </source>
</evidence>
<keyword evidence="11" id="KW-1185">Reference proteome</keyword>
<gene>
    <name evidence="12" type="primary">LOC107270514</name>
</gene>
<dbReference type="SUPFAM" id="SSF56112">
    <property type="entry name" value="Protein kinase-like (PK-like)"/>
    <property type="match status" value="1"/>
</dbReference>
<evidence type="ECO:0000313" key="11">
    <source>
        <dbReference type="Proteomes" id="UP000694920"/>
    </source>
</evidence>
<evidence type="ECO:0000259" key="10">
    <source>
        <dbReference type="Pfam" id="PF01636"/>
    </source>
</evidence>
<dbReference type="InterPro" id="IPR002575">
    <property type="entry name" value="Aminoglycoside_PTrfase"/>
</dbReference>
<dbReference type="GO" id="GO:0047992">
    <property type="term" value="F:hydroxylysine kinase activity"/>
    <property type="evidence" value="ECO:0007669"/>
    <property type="project" value="UniProtKB-EC"/>
</dbReference>
<dbReference type="FunFam" id="3.90.1200.10:FF:000007">
    <property type="entry name" value="hydroxylysine kinase isoform X1"/>
    <property type="match status" value="1"/>
</dbReference>
<evidence type="ECO:0000256" key="9">
    <source>
        <dbReference type="ARBA" id="ARBA00040505"/>
    </source>
</evidence>
<dbReference type="PANTHER" id="PTHR21064:SF1">
    <property type="entry name" value="HYDROXYLYSINE KINASE"/>
    <property type="match status" value="1"/>
</dbReference>
<evidence type="ECO:0000256" key="7">
    <source>
        <dbReference type="ARBA" id="ARBA00037368"/>
    </source>
</evidence>
<evidence type="ECO:0000256" key="2">
    <source>
        <dbReference type="ARBA" id="ARBA00006219"/>
    </source>
</evidence>
<evidence type="ECO:0000313" key="12">
    <source>
        <dbReference type="RefSeq" id="XP_015601077.1"/>
    </source>
</evidence>
<dbReference type="RefSeq" id="XP_015601077.1">
    <property type="nucleotide sequence ID" value="XM_015745591.2"/>
</dbReference>
<dbReference type="InterPro" id="IPR011009">
    <property type="entry name" value="Kinase-like_dom_sf"/>
</dbReference>
<evidence type="ECO:0000256" key="5">
    <source>
        <dbReference type="ARBA" id="ARBA00022777"/>
    </source>
</evidence>
<dbReference type="KEGG" id="ccin:107270514"/>
<organism evidence="11 12">
    <name type="scientific">Cephus cinctus</name>
    <name type="common">Wheat stem sawfly</name>
    <dbReference type="NCBI Taxonomy" id="211228"/>
    <lineage>
        <taxon>Eukaryota</taxon>
        <taxon>Metazoa</taxon>
        <taxon>Ecdysozoa</taxon>
        <taxon>Arthropoda</taxon>
        <taxon>Hexapoda</taxon>
        <taxon>Insecta</taxon>
        <taxon>Pterygota</taxon>
        <taxon>Neoptera</taxon>
        <taxon>Endopterygota</taxon>
        <taxon>Hymenoptera</taxon>
        <taxon>Cephoidea</taxon>
        <taxon>Cephidae</taxon>
        <taxon>Cephus</taxon>
    </lineage>
</organism>
<name>A0AAJ7C3I7_CEPCN</name>
<evidence type="ECO:0000256" key="6">
    <source>
        <dbReference type="ARBA" id="ARBA00036820"/>
    </source>
</evidence>
<dbReference type="FunFam" id="3.30.200.20:FF:000549">
    <property type="entry name" value="hydroxylysine kinase"/>
    <property type="match status" value="1"/>
</dbReference>
<sequence length="358" mass="41360">MPKEEILLTPGQRIKPTVDTSLAINLVNKLYSLTVTSVTELNSYDDKNFHVICKATHENPWIDQIAEDGYVLKIMNSLDSRNTEIIQGQNQLMIFLNDNDLTCSHPVKNIKGAYYSLETLEEDKEKYAVRLLVYRPGILLCRATMTAELLRKVGSLAGNVDELLKKFHHPAYENHKTLWMLTSLPRLREFIYVIVNSEDRQLVVEVIEKFENDVLNRIDELDRGIIHGDLNEQNILVNENGKDIVAVIDFADTQKSCLVFELAIATCYMMLHAQDLAMGRHVLKGYQEVRDLNKMEKSILKVCICARFCQSLVLGVYTYLNDPQNEYLLITQKNGWKLLKKLWNMNDDEVREIWDLSY</sequence>
<dbReference type="EC" id="2.7.1.81" evidence="8"/>
<dbReference type="PANTHER" id="PTHR21064">
    <property type="entry name" value="AMINOGLYCOSIDE PHOSPHOTRANSFERASE DOMAIN-CONTAINING PROTEIN-RELATED"/>
    <property type="match status" value="1"/>
</dbReference>
<keyword evidence="5 12" id="KW-0418">Kinase</keyword>
<dbReference type="AlphaFoldDB" id="A0AAJ7C3I7"/>
<dbReference type="Proteomes" id="UP000694920">
    <property type="component" value="Unplaced"/>
</dbReference>
<dbReference type="InterPro" id="IPR050249">
    <property type="entry name" value="Pseudomonas-type_ThrB"/>
</dbReference>